<comment type="caution">
    <text evidence="2">The sequence shown here is derived from an EMBL/GenBank/DDBJ whole genome shotgun (WGS) entry which is preliminary data.</text>
</comment>
<sequence length="207" mass="22874">MEKRKIVVLVEDVEAARAALLWALDNLVRYGDSIVLLHVLPFLSSSSKPQSISTTTATTTNNKLRRQRLKGFHLALSFKNLCDSFLDAKVEIVVTPGDPDGNTIASMVRDIGASALVVGLHDQSFLYKTATSRTRITGNNNCRVLAIKHSGKMESSSSQECNSKSTEFSQIETGKIRPPPGPQSKIQYQIMPSPFGITWRSRRRSLL</sequence>
<dbReference type="InterPro" id="IPR014729">
    <property type="entry name" value="Rossmann-like_a/b/a_fold"/>
</dbReference>
<evidence type="ECO:0000313" key="2">
    <source>
        <dbReference type="EMBL" id="KAK9107240.1"/>
    </source>
</evidence>
<dbReference type="InterPro" id="IPR006016">
    <property type="entry name" value="UspA"/>
</dbReference>
<protein>
    <recommendedName>
        <fullName evidence="1">UspA domain-containing protein</fullName>
    </recommendedName>
</protein>
<accession>A0AAP0FBA7</accession>
<dbReference type="SUPFAM" id="SSF52402">
    <property type="entry name" value="Adenine nucleotide alpha hydrolases-like"/>
    <property type="match status" value="1"/>
</dbReference>
<evidence type="ECO:0000313" key="3">
    <source>
        <dbReference type="Proteomes" id="UP001420932"/>
    </source>
</evidence>
<dbReference type="Pfam" id="PF00582">
    <property type="entry name" value="Usp"/>
    <property type="match status" value="1"/>
</dbReference>
<feature type="domain" description="UspA" evidence="1">
    <location>
        <begin position="4"/>
        <end position="127"/>
    </location>
</feature>
<proteinExistence type="predicted"/>
<keyword evidence="3" id="KW-1185">Reference proteome</keyword>
<organism evidence="2 3">
    <name type="scientific">Stephania yunnanensis</name>
    <dbReference type="NCBI Taxonomy" id="152371"/>
    <lineage>
        <taxon>Eukaryota</taxon>
        <taxon>Viridiplantae</taxon>
        <taxon>Streptophyta</taxon>
        <taxon>Embryophyta</taxon>
        <taxon>Tracheophyta</taxon>
        <taxon>Spermatophyta</taxon>
        <taxon>Magnoliopsida</taxon>
        <taxon>Ranunculales</taxon>
        <taxon>Menispermaceae</taxon>
        <taxon>Menispermoideae</taxon>
        <taxon>Cissampelideae</taxon>
        <taxon>Stephania</taxon>
    </lineage>
</organism>
<evidence type="ECO:0000259" key="1">
    <source>
        <dbReference type="Pfam" id="PF00582"/>
    </source>
</evidence>
<dbReference type="AlphaFoldDB" id="A0AAP0FBA7"/>
<dbReference type="PANTHER" id="PTHR47848:SF1">
    <property type="entry name" value="ADENINE NUCLEOTIDE ALPHA HYDROLASES-LIKE SUPERFAMILY PROTEIN"/>
    <property type="match status" value="1"/>
</dbReference>
<name>A0AAP0FBA7_9MAGN</name>
<dbReference type="EMBL" id="JBBNAF010000010">
    <property type="protein sequence ID" value="KAK9107240.1"/>
    <property type="molecule type" value="Genomic_DNA"/>
</dbReference>
<gene>
    <name evidence="2" type="ORF">Syun_023251</name>
</gene>
<dbReference type="Gene3D" id="3.40.50.620">
    <property type="entry name" value="HUPs"/>
    <property type="match status" value="1"/>
</dbReference>
<reference evidence="2 3" key="1">
    <citation type="submission" date="2024-01" db="EMBL/GenBank/DDBJ databases">
        <title>Genome assemblies of Stephania.</title>
        <authorList>
            <person name="Yang L."/>
        </authorList>
    </citation>
    <scope>NUCLEOTIDE SEQUENCE [LARGE SCALE GENOMIC DNA]</scope>
    <source>
        <strain evidence="2">YNDBR</strain>
        <tissue evidence="2">Leaf</tissue>
    </source>
</reference>
<dbReference type="Proteomes" id="UP001420932">
    <property type="component" value="Unassembled WGS sequence"/>
</dbReference>
<dbReference type="PANTHER" id="PTHR47848">
    <property type="entry name" value="ADENINE NUCLEOTIDE ALPHA HYDROLASES-LIKE SUPERFAMILY PROTEIN"/>
    <property type="match status" value="1"/>
</dbReference>